<evidence type="ECO:0000256" key="6">
    <source>
        <dbReference type="ARBA" id="ARBA00022989"/>
    </source>
</evidence>
<comment type="subcellular location">
    <subcellularLocation>
        <location evidence="1">Cell membrane</location>
        <topology evidence="1">Multi-pass membrane protein</topology>
    </subcellularLocation>
</comment>
<dbReference type="Pfam" id="PF13303">
    <property type="entry name" value="PTS_EIIC_2"/>
    <property type="match status" value="1"/>
</dbReference>
<dbReference type="GO" id="GO:0009401">
    <property type="term" value="P:phosphoenolpyruvate-dependent sugar phosphotransferase system"/>
    <property type="evidence" value="ECO:0007669"/>
    <property type="project" value="InterPro"/>
</dbReference>
<dbReference type="Proteomes" id="UP000621436">
    <property type="component" value="Unassembled WGS sequence"/>
</dbReference>
<dbReference type="AlphaFoldDB" id="A0A931ASC8"/>
<dbReference type="InterPro" id="IPR003352">
    <property type="entry name" value="PTS_EIIC"/>
</dbReference>
<evidence type="ECO:0000256" key="3">
    <source>
        <dbReference type="ARBA" id="ARBA00022475"/>
    </source>
</evidence>
<keyword evidence="5 8" id="KW-0812">Transmembrane</keyword>
<name>A0A931ASC8_9FIRM</name>
<feature type="transmembrane region" description="Helical" evidence="8">
    <location>
        <begin position="129"/>
        <end position="151"/>
    </location>
</feature>
<keyword evidence="11" id="KW-1185">Reference proteome</keyword>
<evidence type="ECO:0000256" key="5">
    <source>
        <dbReference type="ARBA" id="ARBA00022692"/>
    </source>
</evidence>
<evidence type="ECO:0000256" key="4">
    <source>
        <dbReference type="ARBA" id="ARBA00022597"/>
    </source>
</evidence>
<feature type="transmembrane region" description="Helical" evidence="8">
    <location>
        <begin position="251"/>
        <end position="271"/>
    </location>
</feature>
<feature type="transmembrane region" description="Helical" evidence="8">
    <location>
        <begin position="202"/>
        <end position="221"/>
    </location>
</feature>
<feature type="transmembrane region" description="Helical" evidence="8">
    <location>
        <begin position="171"/>
        <end position="195"/>
    </location>
</feature>
<protein>
    <submittedName>
        <fullName evidence="10">PTS sugar transporter subunit IIC</fullName>
    </submittedName>
</protein>
<evidence type="ECO:0000313" key="11">
    <source>
        <dbReference type="Proteomes" id="UP000621436"/>
    </source>
</evidence>
<evidence type="ECO:0000256" key="2">
    <source>
        <dbReference type="ARBA" id="ARBA00022448"/>
    </source>
</evidence>
<keyword evidence="7 8" id="KW-0472">Membrane</keyword>
<dbReference type="EMBL" id="JADPIE010000009">
    <property type="protein sequence ID" value="MBF8438082.1"/>
    <property type="molecule type" value="Genomic_DNA"/>
</dbReference>
<dbReference type="GO" id="GO:0008982">
    <property type="term" value="F:protein-N(PI)-phosphohistidine-sugar phosphotransferase activity"/>
    <property type="evidence" value="ECO:0007669"/>
    <property type="project" value="InterPro"/>
</dbReference>
<evidence type="ECO:0000313" key="10">
    <source>
        <dbReference type="EMBL" id="MBF8438082.1"/>
    </source>
</evidence>
<proteinExistence type="predicted"/>
<keyword evidence="2" id="KW-0813">Transport</keyword>
<feature type="transmembrane region" description="Helical" evidence="8">
    <location>
        <begin position="12"/>
        <end position="33"/>
    </location>
</feature>
<organism evidence="10 11">
    <name type="scientific">Halonatronomonas betaini</name>
    <dbReference type="NCBI Taxonomy" id="2778430"/>
    <lineage>
        <taxon>Bacteria</taxon>
        <taxon>Bacillati</taxon>
        <taxon>Bacillota</taxon>
        <taxon>Clostridia</taxon>
        <taxon>Halanaerobiales</taxon>
        <taxon>Halarsenatibacteraceae</taxon>
        <taxon>Halonatronomonas</taxon>
    </lineage>
</organism>
<feature type="domain" description="Phosphotransferase system EIIC" evidence="9">
    <location>
        <begin position="14"/>
        <end position="337"/>
    </location>
</feature>
<feature type="transmembrane region" description="Helical" evidence="8">
    <location>
        <begin position="98"/>
        <end position="117"/>
    </location>
</feature>
<dbReference type="GO" id="GO:0005886">
    <property type="term" value="C:plasma membrane"/>
    <property type="evidence" value="ECO:0007669"/>
    <property type="project" value="UniProtKB-SubCell"/>
</dbReference>
<feature type="transmembrane region" description="Helical" evidence="8">
    <location>
        <begin position="301"/>
        <end position="321"/>
    </location>
</feature>
<keyword evidence="6 8" id="KW-1133">Transmembrane helix</keyword>
<sequence length="342" mass="35210">MLRILKKVQQYLVKVLNGMALGLFSSLIIGLIISQVGELLNIDMLIQFGEIAQLLMGPAIGVGIAYSLELKGLGLYSSLVTGALGAGTIVLVNNSAAIQIGEPVGALLAAVIGAEIAKRVTGKTPVDIVLVPATTIIAGGIASSIFGPWLISFSYWLGQTVNLATTLQPLPMGIAVSVIMGVFLTLPVSSAALAISLGLEGLAAGAATVGCSAQMIGFAVISFKDNGIGGLIAQGLGTSMLQIPNILKKPLIWIPPIITSAILGPIATVIFKMENSRIGAGMGTSGLVGQVATLETMGSNALIPILLLHFFLPAIISFLIYKVMARNGLIKSGDLKLTKEAN</sequence>
<feature type="transmembrane region" description="Helical" evidence="8">
    <location>
        <begin position="73"/>
        <end position="92"/>
    </location>
</feature>
<keyword evidence="4 10" id="KW-0762">Sugar transport</keyword>
<evidence type="ECO:0000256" key="1">
    <source>
        <dbReference type="ARBA" id="ARBA00004651"/>
    </source>
</evidence>
<keyword evidence="3" id="KW-1003">Cell membrane</keyword>
<evidence type="ECO:0000256" key="7">
    <source>
        <dbReference type="ARBA" id="ARBA00023136"/>
    </source>
</evidence>
<evidence type="ECO:0000259" key="9">
    <source>
        <dbReference type="Pfam" id="PF13303"/>
    </source>
</evidence>
<comment type="caution">
    <text evidence="10">The sequence shown here is derived from an EMBL/GenBank/DDBJ whole genome shotgun (WGS) entry which is preliminary data.</text>
</comment>
<evidence type="ECO:0000256" key="8">
    <source>
        <dbReference type="SAM" id="Phobius"/>
    </source>
</evidence>
<reference evidence="10" key="1">
    <citation type="submission" date="2020-11" db="EMBL/GenBank/DDBJ databases">
        <title>Halonatronomonas betainensis gen. nov., sp. nov. a novel haloalkaliphilic representative of the family Halanaerobiacae capable of betaine degradation.</title>
        <authorList>
            <person name="Boltyanskaya Y."/>
            <person name="Kevbrin V."/>
            <person name="Detkova E."/>
            <person name="Grouzdev D.S."/>
            <person name="Koziaeva V."/>
            <person name="Zhilina T."/>
        </authorList>
    </citation>
    <scope>NUCLEOTIDE SEQUENCE</scope>
    <source>
        <strain evidence="10">Z-7014</strain>
    </source>
</reference>
<accession>A0A931ASC8</accession>
<feature type="transmembrane region" description="Helical" evidence="8">
    <location>
        <begin position="45"/>
        <end position="66"/>
    </location>
</feature>
<gene>
    <name evidence="10" type="ORF">I0Q91_13400</name>
</gene>
<dbReference type="RefSeq" id="WP_270455179.1">
    <property type="nucleotide sequence ID" value="NZ_JADPIE010000009.1"/>
</dbReference>